<feature type="domain" description="Rad50/SbcC-type AAA" evidence="9">
    <location>
        <begin position="4"/>
        <end position="202"/>
    </location>
</feature>
<dbReference type="EMBL" id="JAJIAO010000001">
    <property type="protein sequence ID" value="MCK8624172.1"/>
    <property type="molecule type" value="Genomic_DNA"/>
</dbReference>
<dbReference type="PIRSF" id="PIRSF003128">
    <property type="entry name" value="RecN"/>
    <property type="match status" value="1"/>
</dbReference>
<organism evidence="10 11">
    <name type="scientific">Apilactobacillus xinyiensis</name>
    <dbReference type="NCBI Taxonomy" id="2841032"/>
    <lineage>
        <taxon>Bacteria</taxon>
        <taxon>Bacillati</taxon>
        <taxon>Bacillota</taxon>
        <taxon>Bacilli</taxon>
        <taxon>Lactobacillales</taxon>
        <taxon>Lactobacillaceae</taxon>
        <taxon>Apilactobacillus</taxon>
    </lineage>
</organism>
<gene>
    <name evidence="10" type="primary">recN</name>
    <name evidence="10" type="ORF">LNP07_01355</name>
</gene>
<dbReference type="PANTHER" id="PTHR11059:SF0">
    <property type="entry name" value="DNA REPAIR PROTEIN RECN"/>
    <property type="match status" value="1"/>
</dbReference>
<keyword evidence="3" id="KW-0547">Nucleotide-binding</keyword>
<dbReference type="SUPFAM" id="SSF52540">
    <property type="entry name" value="P-loop containing nucleoside triphosphate hydrolases"/>
    <property type="match status" value="1"/>
</dbReference>
<evidence type="ECO:0000256" key="7">
    <source>
        <dbReference type="ARBA" id="ARBA00033408"/>
    </source>
</evidence>
<keyword evidence="5" id="KW-0067">ATP-binding</keyword>
<comment type="caution">
    <text evidence="10">The sequence shown here is derived from an EMBL/GenBank/DDBJ whole genome shotgun (WGS) entry which is preliminary data.</text>
</comment>
<dbReference type="InterPro" id="IPR038729">
    <property type="entry name" value="Rad50/SbcC_AAA"/>
</dbReference>
<evidence type="ECO:0000313" key="10">
    <source>
        <dbReference type="EMBL" id="MCK8624172.1"/>
    </source>
</evidence>
<evidence type="ECO:0000256" key="3">
    <source>
        <dbReference type="ARBA" id="ARBA00022741"/>
    </source>
</evidence>
<evidence type="ECO:0000256" key="4">
    <source>
        <dbReference type="ARBA" id="ARBA00022763"/>
    </source>
</evidence>
<name>A0ABT0I018_9LACO</name>
<evidence type="ECO:0000256" key="8">
    <source>
        <dbReference type="PIRNR" id="PIRNR003128"/>
    </source>
</evidence>
<protein>
    <recommendedName>
        <fullName evidence="2 8">DNA repair protein RecN</fullName>
    </recommendedName>
    <alternativeName>
        <fullName evidence="7 8">Recombination protein N</fullName>
    </alternativeName>
</protein>
<evidence type="ECO:0000313" key="11">
    <source>
        <dbReference type="Proteomes" id="UP001522905"/>
    </source>
</evidence>
<keyword evidence="4 8" id="KW-0227">DNA damage</keyword>
<dbReference type="NCBIfam" id="TIGR00634">
    <property type="entry name" value="recN"/>
    <property type="match status" value="1"/>
</dbReference>
<evidence type="ECO:0000256" key="2">
    <source>
        <dbReference type="ARBA" id="ARBA00021315"/>
    </source>
</evidence>
<dbReference type="Proteomes" id="UP001522905">
    <property type="component" value="Unassembled WGS sequence"/>
</dbReference>
<comment type="similarity">
    <text evidence="1 8">Belongs to the RecN family.</text>
</comment>
<sequence>MLQELSIDNLAIIEHLYVDFASGMTVLTGETGAGKSIIIDAVSLLAGGRGSQTFIRNGAKKLNIQGLFAFDANDLTYKILDDLGINHDDGSVIIQREIYRNGRNVCRVNGILVNTTNLKKIGKKIVDIQGQNEHQELMNSELHVNLLDSFDLTHIKPILDEYTSCYDKYNQISNMVRQKRDNQYEWTQRIDMLKFQTAEIENAHLDDENEEQSLSIEREHLRNYQKIVDTLTKTFSLISGNDSMSPIDMIGEAKSSIKDIEDIDDSFHGMSDDINNAYYSLQDAVNNISSQLDLQEFDENRLNEIEQRFDLINNLKSKYGNSISEIKTYYQKAKKELDDMLLNQSDNGNLEEKLALITSRLDSIGQKLDTIRIQTAKSLEKSVHEQLSDLYMSKAIFKVHFEALPDNEFRSYGRSKIEFYIRTNPGEQLQPLAKIASGGELSRIMLALKTIFADDQQVTSIIFDEVDTGVSGRVAQAIAEKISQIACHSQVLCITHLPQVASMADHHYFIEKSSTNNSTETSVRKLNNNDRVNELARMLAGTKITKLTLNHAKELLNLANQAKHN</sequence>
<accession>A0ABT0I018</accession>
<comment type="function">
    <text evidence="8">May be involved in recombinational repair of damaged DNA.</text>
</comment>
<keyword evidence="11" id="KW-1185">Reference proteome</keyword>
<evidence type="ECO:0000256" key="1">
    <source>
        <dbReference type="ARBA" id="ARBA00009441"/>
    </source>
</evidence>
<dbReference type="Gene3D" id="3.40.50.300">
    <property type="entry name" value="P-loop containing nucleotide triphosphate hydrolases"/>
    <property type="match status" value="2"/>
</dbReference>
<dbReference type="CDD" id="cd03241">
    <property type="entry name" value="ABC_RecN"/>
    <property type="match status" value="2"/>
</dbReference>
<dbReference type="PANTHER" id="PTHR11059">
    <property type="entry name" value="DNA REPAIR PROTEIN RECN"/>
    <property type="match status" value="1"/>
</dbReference>
<proteinExistence type="inferred from homology"/>
<dbReference type="RefSeq" id="WP_248601433.1">
    <property type="nucleotide sequence ID" value="NZ_JAJIAO010000001.1"/>
</dbReference>
<dbReference type="Pfam" id="PF13476">
    <property type="entry name" value="AAA_23"/>
    <property type="match status" value="1"/>
</dbReference>
<dbReference type="InterPro" id="IPR027417">
    <property type="entry name" value="P-loop_NTPase"/>
</dbReference>
<evidence type="ECO:0000256" key="5">
    <source>
        <dbReference type="ARBA" id="ARBA00022840"/>
    </source>
</evidence>
<keyword evidence="6 8" id="KW-0234">DNA repair</keyword>
<reference evidence="10 11" key="1">
    <citation type="submission" date="2021-11" db="EMBL/GenBank/DDBJ databases">
        <title>Comparative genomics of bee honey and flower isolates.</title>
        <authorList>
            <person name="Bechtner J.D."/>
            <person name="Gallus M.K."/>
            <person name="Ehrmann M."/>
        </authorList>
    </citation>
    <scope>NUCLEOTIDE SEQUENCE [LARGE SCALE GENOMIC DNA]</scope>
    <source>
        <strain evidence="10 11">M161</strain>
    </source>
</reference>
<evidence type="ECO:0000259" key="9">
    <source>
        <dbReference type="Pfam" id="PF13476"/>
    </source>
</evidence>
<evidence type="ECO:0000256" key="6">
    <source>
        <dbReference type="ARBA" id="ARBA00023204"/>
    </source>
</evidence>
<dbReference type="InterPro" id="IPR004604">
    <property type="entry name" value="DNA_recomb/repair_RecN"/>
</dbReference>